<keyword evidence="3" id="KW-1185">Reference proteome</keyword>
<sequence length="58" mass="6708">MWNGPISELMKEPHTTVRHGPRHSAGRCRSLPSQTLAIVCMYCAGERERERERGRERS</sequence>
<feature type="compositionally biased region" description="Basic residues" evidence="1">
    <location>
        <begin position="16"/>
        <end position="26"/>
    </location>
</feature>
<comment type="caution">
    <text evidence="2">The sequence shown here is derived from an EMBL/GenBank/DDBJ whole genome shotgun (WGS) entry which is preliminary data.</text>
</comment>
<dbReference type="EMBL" id="JAFBMS010000021">
    <property type="protein sequence ID" value="KAG9344047.1"/>
    <property type="molecule type" value="Genomic_DNA"/>
</dbReference>
<reference evidence="2" key="1">
    <citation type="thesis" date="2021" institute="BYU ScholarsArchive" country="Provo, UT, USA">
        <title>Applications of and Algorithms for Genome Assembly and Genomic Analyses with an Emphasis on Marine Teleosts.</title>
        <authorList>
            <person name="Pickett B.D."/>
        </authorList>
    </citation>
    <scope>NUCLEOTIDE SEQUENCE</scope>
    <source>
        <strain evidence="2">HI-2016</strain>
    </source>
</reference>
<dbReference type="AlphaFoldDB" id="A0A8T2P5V1"/>
<feature type="region of interest" description="Disordered" evidence="1">
    <location>
        <begin position="1"/>
        <end position="28"/>
    </location>
</feature>
<dbReference type="Proteomes" id="UP000824540">
    <property type="component" value="Unassembled WGS sequence"/>
</dbReference>
<evidence type="ECO:0000313" key="3">
    <source>
        <dbReference type="Proteomes" id="UP000824540"/>
    </source>
</evidence>
<accession>A0A8T2P5V1</accession>
<gene>
    <name evidence="2" type="ORF">JZ751_012524</name>
</gene>
<organism evidence="2 3">
    <name type="scientific">Albula glossodonta</name>
    <name type="common">roundjaw bonefish</name>
    <dbReference type="NCBI Taxonomy" id="121402"/>
    <lineage>
        <taxon>Eukaryota</taxon>
        <taxon>Metazoa</taxon>
        <taxon>Chordata</taxon>
        <taxon>Craniata</taxon>
        <taxon>Vertebrata</taxon>
        <taxon>Euteleostomi</taxon>
        <taxon>Actinopterygii</taxon>
        <taxon>Neopterygii</taxon>
        <taxon>Teleostei</taxon>
        <taxon>Albuliformes</taxon>
        <taxon>Albulidae</taxon>
        <taxon>Albula</taxon>
    </lineage>
</organism>
<evidence type="ECO:0000256" key="1">
    <source>
        <dbReference type="SAM" id="MobiDB-lite"/>
    </source>
</evidence>
<proteinExistence type="predicted"/>
<protein>
    <submittedName>
        <fullName evidence="2">Uncharacterized protein</fullName>
    </submittedName>
</protein>
<evidence type="ECO:0000313" key="2">
    <source>
        <dbReference type="EMBL" id="KAG9344047.1"/>
    </source>
</evidence>
<name>A0A8T2P5V1_9TELE</name>